<dbReference type="AlphaFoldDB" id="A0A2C5YYN5"/>
<reference evidence="1 2" key="1">
    <citation type="submission" date="2017-06" db="EMBL/GenBank/DDBJ databases">
        <title>Ant-infecting Ophiocordyceps genomes reveal a high diversity of potential behavioral manipulation genes and a possible major role for enterotoxins.</title>
        <authorList>
            <person name="De Bekker C."/>
            <person name="Evans H.C."/>
            <person name="Brachmann A."/>
            <person name="Hughes D.P."/>
        </authorList>
    </citation>
    <scope>NUCLEOTIDE SEQUENCE [LARGE SCALE GENOMIC DNA]</scope>
    <source>
        <strain evidence="1 2">1348a</strain>
    </source>
</reference>
<evidence type="ECO:0000313" key="2">
    <source>
        <dbReference type="Proteomes" id="UP000224854"/>
    </source>
</evidence>
<evidence type="ECO:0000313" key="1">
    <source>
        <dbReference type="EMBL" id="PHH73867.1"/>
    </source>
</evidence>
<sequence length="368" mass="40480">MSPILRSQTHKDVKFPVVCTTSIDSQILEGLLSHGLVLVAKTDLSELVTRNDDLASFQSPFAGEAPADAQALSDFLDSIKSNEALSRKAFVILDDTTAKDKKSCQVATDGRDDEETVGLGVAFRCQLSSVIQGLAAIEHDAQPIRAARRLRNEAAMCGGVWEKQRADGLKARPQRIDTAHYPVNQNWDEYSGPDSPNVEIPYYPLFQTAKIDLDTINLFLKETYDQDWGQDDSEEEEHAILGVAFVTSTDKAPFHRGKTTAPLNSAPQTPPILLGASPLECDAIVRSRFPAEGSEMNYNRFIIMDEYTEETRTVIVAANNEVDHQLLLSRCDWKGALISLVAMEDTGLTMERLCNEAVSLDTGVIHGP</sequence>
<dbReference type="Proteomes" id="UP000224854">
    <property type="component" value="Unassembled WGS sequence"/>
</dbReference>
<comment type="caution">
    <text evidence="1">The sequence shown here is derived from an EMBL/GenBank/DDBJ whole genome shotgun (WGS) entry which is preliminary data.</text>
</comment>
<keyword evidence="2" id="KW-1185">Reference proteome</keyword>
<dbReference type="OrthoDB" id="4483229at2759"/>
<proteinExistence type="predicted"/>
<dbReference type="EMBL" id="NJEU01000472">
    <property type="protein sequence ID" value="PHH73867.1"/>
    <property type="molecule type" value="Genomic_DNA"/>
</dbReference>
<protein>
    <submittedName>
        <fullName evidence="1">Uncharacterized protein</fullName>
    </submittedName>
</protein>
<organism evidence="1 2">
    <name type="scientific">Ophiocordyceps australis</name>
    <dbReference type="NCBI Taxonomy" id="1399860"/>
    <lineage>
        <taxon>Eukaryota</taxon>
        <taxon>Fungi</taxon>
        <taxon>Dikarya</taxon>
        <taxon>Ascomycota</taxon>
        <taxon>Pezizomycotina</taxon>
        <taxon>Sordariomycetes</taxon>
        <taxon>Hypocreomycetidae</taxon>
        <taxon>Hypocreales</taxon>
        <taxon>Ophiocordycipitaceae</taxon>
        <taxon>Ophiocordyceps</taxon>
    </lineage>
</organism>
<accession>A0A2C5YYN5</accession>
<name>A0A2C5YYN5_9HYPO</name>
<gene>
    <name evidence="1" type="ORF">CDD82_5234</name>
</gene>